<name>A0A484MFZ4_9ASTE</name>
<organism evidence="1 2">
    <name type="scientific">Cuscuta campestris</name>
    <dbReference type="NCBI Taxonomy" id="132261"/>
    <lineage>
        <taxon>Eukaryota</taxon>
        <taxon>Viridiplantae</taxon>
        <taxon>Streptophyta</taxon>
        <taxon>Embryophyta</taxon>
        <taxon>Tracheophyta</taxon>
        <taxon>Spermatophyta</taxon>
        <taxon>Magnoliopsida</taxon>
        <taxon>eudicotyledons</taxon>
        <taxon>Gunneridae</taxon>
        <taxon>Pentapetalae</taxon>
        <taxon>asterids</taxon>
        <taxon>lamiids</taxon>
        <taxon>Solanales</taxon>
        <taxon>Convolvulaceae</taxon>
        <taxon>Cuscuteae</taxon>
        <taxon>Cuscuta</taxon>
        <taxon>Cuscuta subgen. Grammica</taxon>
        <taxon>Cuscuta sect. Cleistogrammica</taxon>
    </lineage>
</organism>
<dbReference type="Proteomes" id="UP000595140">
    <property type="component" value="Unassembled WGS sequence"/>
</dbReference>
<dbReference type="EMBL" id="OOIL02003333">
    <property type="protein sequence ID" value="VFQ87048.1"/>
    <property type="molecule type" value="Genomic_DNA"/>
</dbReference>
<accession>A0A484MFZ4</accession>
<dbReference type="AlphaFoldDB" id="A0A484MFZ4"/>
<gene>
    <name evidence="1" type="ORF">CCAM_LOCUS28824</name>
</gene>
<evidence type="ECO:0000313" key="1">
    <source>
        <dbReference type="EMBL" id="VFQ87048.1"/>
    </source>
</evidence>
<sequence length="69" mass="6357">MAAVLRETAALDSGEGEIAAFGVAALHPSAMMAALHPSAMMAAATGEGSSGGAGGLATAAGGLVTLGSD</sequence>
<protein>
    <submittedName>
        <fullName evidence="1">Uncharacterized protein</fullName>
    </submittedName>
</protein>
<keyword evidence="2" id="KW-1185">Reference proteome</keyword>
<reference evidence="1 2" key="1">
    <citation type="submission" date="2018-04" db="EMBL/GenBank/DDBJ databases">
        <authorList>
            <person name="Vogel A."/>
        </authorList>
    </citation>
    <scope>NUCLEOTIDE SEQUENCE [LARGE SCALE GENOMIC DNA]</scope>
</reference>
<evidence type="ECO:0000313" key="2">
    <source>
        <dbReference type="Proteomes" id="UP000595140"/>
    </source>
</evidence>
<proteinExistence type="predicted"/>